<feature type="domain" description="DUF4218" evidence="3">
    <location>
        <begin position="695"/>
        <end position="807"/>
    </location>
</feature>
<proteinExistence type="predicted"/>
<keyword evidence="6" id="KW-1185">Reference proteome</keyword>
<evidence type="ECO:0008006" key="7">
    <source>
        <dbReference type="Google" id="ProtNLM"/>
    </source>
</evidence>
<dbReference type="Proteomes" id="UP000324897">
    <property type="component" value="Unassembled WGS sequence"/>
</dbReference>
<dbReference type="InterPro" id="IPR025452">
    <property type="entry name" value="DUF4218"/>
</dbReference>
<feature type="compositionally biased region" description="Acidic residues" evidence="1">
    <location>
        <begin position="1119"/>
        <end position="1154"/>
    </location>
</feature>
<protein>
    <recommendedName>
        <fullName evidence="7">Transposase-associated domain-containing protein</fullName>
    </recommendedName>
</protein>
<dbReference type="Pfam" id="PF13960">
    <property type="entry name" value="DUF4218"/>
    <property type="match status" value="1"/>
</dbReference>
<evidence type="ECO:0000313" key="5">
    <source>
        <dbReference type="EMBL" id="TVT98139.1"/>
    </source>
</evidence>
<dbReference type="PANTHER" id="PTHR48258">
    <property type="entry name" value="DUF4218 DOMAIN-CONTAINING PROTEIN-RELATED"/>
    <property type="match status" value="1"/>
</dbReference>
<dbReference type="AlphaFoldDB" id="A0A5J9SGC9"/>
<evidence type="ECO:0000313" key="6">
    <source>
        <dbReference type="Proteomes" id="UP000324897"/>
    </source>
</evidence>
<accession>A0A5J9SGC9</accession>
<feature type="domain" description="DUF4216" evidence="2">
    <location>
        <begin position="968"/>
        <end position="1039"/>
    </location>
</feature>
<dbReference type="Gramene" id="TVT98139">
    <property type="protein sequence ID" value="TVT98139"/>
    <property type="gene ID" value="EJB05_56571"/>
</dbReference>
<evidence type="ECO:0000259" key="3">
    <source>
        <dbReference type="Pfam" id="PF13960"/>
    </source>
</evidence>
<dbReference type="OrthoDB" id="685054at2759"/>
<dbReference type="Pfam" id="PF13952">
    <property type="entry name" value="DUF4216"/>
    <property type="match status" value="1"/>
</dbReference>
<sequence>MDKSWMDLNRRLPQYEAGVKQFLDFAFKDHNAEKLLRCPCRQCRNNHYTARNAMYNHLMMKGMKKDYIIWDHHGELKPDSEDDHNSDMEGQLDPGLHEMANDFWNAATANYQTVDGAASNMEQETISNTSTNEEASKFHKIIEDAEQELYPGCNSFSTLSFIVQMLNFKCLYDVSGNAMSTLFSILCRAFPSNNKVPKSYDDAKKIMSEMGFDYMRIDACRNDCILYRGIYAQAESCPVCEVSRWKHDEKNNGSKSRRRRAKKVAEKVLRYFPLIPRLKRIYLCSKTASHMRWHKKKRVEDGYMSHPSNSTEWKNFDKNFPPFASDARNIRFGLASDGFNPYGNMSSKHSIWPVILTLYNLPPWMCMKDSYMIMSMIIPGPKAPGNDIDVYLQPLIDELLQLWEGVEAYDAATKSTFKLHAALLWTINDFPAYGNLSGMSTKGQYACPSCHTDTWSYRLVNGHKYCYMGHGRFLPTRHPWRNNAAAFDGQRERRTAPKSLTGDDIIAQYENFSQVVFGKHSKKRKKSTTLYGIWKKKSIFFQLPYWKTLTIRHNLDVMHIEKNVCESIIGTLLNLLGKTKDNINSRFDLELMNIRPEFHAPSAGDGKYIFHPARYTMTLPEKRKLCEFLTEIKVPDGYSGKVSHYVDAENGKISGMKCHDCHVFLHRYLPLSIRGKLPADIAEAIIELCNFFREISAKKLDMKTLEKLDSSIALTLCKLEKNFPPSFSDVMMHLPVHLAREAMAGGPVQYRWMYPIERYLRRLKSFVKNKARPEGSIAEAYIMQECVHFCSMYLNGVETRINRPSRNDDAPADNNNNSQLQIFSATGRALLGKKYGFMAPQELEKARTYILMNCEEVSEYANTHKNYLSSQSANNIDRRHDREFFKWFKQHILKLHSNGCSSVTEDLFALARGPDSRVYNYTSYMINGWRFNTKDRDMLVKSQNSGVFVQGDDESGNKDYFGVLTDIIKLTYSKYSVVLFKCDWWDVHATGRGVKTDRHGFTLINTSRTLRVNDPYILATQAEQVYYVKDTVDPKWLVVVKTKPRDLYDVPPDEDEDEESDITISNSSNNKACQENEYITVSLSETMPDDIESTVLKRLDVECEAIVANPKKQTHNRGEDDEEEEEEDSESDGAEYMDTDDSGNESDEDDSDDS</sequence>
<reference evidence="5 6" key="1">
    <citation type="journal article" date="2019" name="Sci. Rep.">
        <title>A high-quality genome of Eragrostis curvula grass provides insights into Poaceae evolution and supports new strategies to enhance forage quality.</title>
        <authorList>
            <person name="Carballo J."/>
            <person name="Santos B.A.C.M."/>
            <person name="Zappacosta D."/>
            <person name="Garbus I."/>
            <person name="Selva J.P."/>
            <person name="Gallo C.A."/>
            <person name="Diaz A."/>
            <person name="Albertini E."/>
            <person name="Caccamo M."/>
            <person name="Echenique V."/>
        </authorList>
    </citation>
    <scope>NUCLEOTIDE SEQUENCE [LARGE SCALE GENOMIC DNA]</scope>
    <source>
        <strain evidence="6">cv. Victoria</strain>
        <tissue evidence="5">Leaf</tissue>
    </source>
</reference>
<organism evidence="5 6">
    <name type="scientific">Eragrostis curvula</name>
    <name type="common">weeping love grass</name>
    <dbReference type="NCBI Taxonomy" id="38414"/>
    <lineage>
        <taxon>Eukaryota</taxon>
        <taxon>Viridiplantae</taxon>
        <taxon>Streptophyta</taxon>
        <taxon>Embryophyta</taxon>
        <taxon>Tracheophyta</taxon>
        <taxon>Spermatophyta</taxon>
        <taxon>Magnoliopsida</taxon>
        <taxon>Liliopsida</taxon>
        <taxon>Poales</taxon>
        <taxon>Poaceae</taxon>
        <taxon>PACMAD clade</taxon>
        <taxon>Chloridoideae</taxon>
        <taxon>Eragrostideae</taxon>
        <taxon>Eragrostidinae</taxon>
        <taxon>Eragrostis</taxon>
    </lineage>
</organism>
<dbReference type="PANTHER" id="PTHR48258:SF15">
    <property type="entry name" value="OS02G0543900 PROTEIN"/>
    <property type="match status" value="1"/>
</dbReference>
<dbReference type="InterPro" id="IPR025312">
    <property type="entry name" value="DUF4216"/>
</dbReference>
<evidence type="ECO:0000259" key="2">
    <source>
        <dbReference type="Pfam" id="PF13952"/>
    </source>
</evidence>
<feature type="domain" description="Transposase-associated" evidence="4">
    <location>
        <begin position="3"/>
        <end position="75"/>
    </location>
</feature>
<dbReference type="Pfam" id="PF13963">
    <property type="entry name" value="Transpos_assoc"/>
    <property type="match status" value="1"/>
</dbReference>
<comment type="caution">
    <text evidence="5">The sequence shown here is derived from an EMBL/GenBank/DDBJ whole genome shotgun (WGS) entry which is preliminary data.</text>
</comment>
<dbReference type="Pfam" id="PF02992">
    <property type="entry name" value="Transposase_21"/>
    <property type="match status" value="1"/>
</dbReference>
<feature type="region of interest" description="Disordered" evidence="1">
    <location>
        <begin position="1047"/>
        <end position="1069"/>
    </location>
</feature>
<dbReference type="InterPro" id="IPR004242">
    <property type="entry name" value="Transposase_21"/>
</dbReference>
<dbReference type="EMBL" id="RWGY01000891">
    <property type="protein sequence ID" value="TVT98139.1"/>
    <property type="molecule type" value="Genomic_DNA"/>
</dbReference>
<gene>
    <name evidence="5" type="ORF">EJB05_56571</name>
</gene>
<evidence type="ECO:0000256" key="1">
    <source>
        <dbReference type="SAM" id="MobiDB-lite"/>
    </source>
</evidence>
<feature type="region of interest" description="Disordered" evidence="1">
    <location>
        <begin position="1106"/>
        <end position="1154"/>
    </location>
</feature>
<name>A0A5J9SGC9_9POAL</name>
<evidence type="ECO:0000259" key="4">
    <source>
        <dbReference type="Pfam" id="PF13963"/>
    </source>
</evidence>
<feature type="compositionally biased region" description="Acidic residues" evidence="1">
    <location>
        <begin position="1051"/>
        <end position="1061"/>
    </location>
</feature>
<dbReference type="InterPro" id="IPR029480">
    <property type="entry name" value="Transpos_assoc"/>
</dbReference>